<proteinExistence type="predicted"/>
<evidence type="ECO:0000256" key="1">
    <source>
        <dbReference type="ARBA" id="ARBA00004651"/>
    </source>
</evidence>
<accession>A0ABP7LPT6</accession>
<evidence type="ECO:0000259" key="7">
    <source>
        <dbReference type="PROSITE" id="PS50883"/>
    </source>
</evidence>
<dbReference type="Pfam" id="PF00563">
    <property type="entry name" value="EAL"/>
    <property type="match status" value="1"/>
</dbReference>
<evidence type="ECO:0000256" key="5">
    <source>
        <dbReference type="ARBA" id="ARBA00023136"/>
    </source>
</evidence>
<keyword evidence="4 6" id="KW-1133">Transmembrane helix</keyword>
<dbReference type="PROSITE" id="PS50883">
    <property type="entry name" value="EAL"/>
    <property type="match status" value="1"/>
</dbReference>
<dbReference type="SMART" id="SM00267">
    <property type="entry name" value="GGDEF"/>
    <property type="match status" value="1"/>
</dbReference>
<feature type="transmembrane region" description="Helical" evidence="6">
    <location>
        <begin position="133"/>
        <end position="158"/>
    </location>
</feature>
<evidence type="ECO:0000313" key="9">
    <source>
        <dbReference type="Proteomes" id="UP001499994"/>
    </source>
</evidence>
<feature type="transmembrane region" description="Helical" evidence="6">
    <location>
        <begin position="89"/>
        <end position="112"/>
    </location>
</feature>
<feature type="domain" description="EAL" evidence="7">
    <location>
        <begin position="500"/>
        <end position="751"/>
    </location>
</feature>
<organism evidence="8 9">
    <name type="scientific">Gibbsiella dentisursi</name>
    <dbReference type="NCBI Taxonomy" id="796890"/>
    <lineage>
        <taxon>Bacteria</taxon>
        <taxon>Pseudomonadati</taxon>
        <taxon>Pseudomonadota</taxon>
        <taxon>Gammaproteobacteria</taxon>
        <taxon>Enterobacterales</taxon>
        <taxon>Yersiniaceae</taxon>
        <taxon>Gibbsiella</taxon>
    </lineage>
</organism>
<dbReference type="InterPro" id="IPR000160">
    <property type="entry name" value="GGDEF_dom"/>
</dbReference>
<feature type="transmembrane region" description="Helical" evidence="6">
    <location>
        <begin position="299"/>
        <end position="323"/>
    </location>
</feature>
<dbReference type="Proteomes" id="UP001499994">
    <property type="component" value="Unassembled WGS sequence"/>
</dbReference>
<dbReference type="SMART" id="SM00052">
    <property type="entry name" value="EAL"/>
    <property type="match status" value="1"/>
</dbReference>
<evidence type="ECO:0000313" key="8">
    <source>
        <dbReference type="EMBL" id="GAA3905268.1"/>
    </source>
</evidence>
<dbReference type="PANTHER" id="PTHR33121">
    <property type="entry name" value="CYCLIC DI-GMP PHOSPHODIESTERASE PDEF"/>
    <property type="match status" value="1"/>
</dbReference>
<feature type="transmembrane region" description="Helical" evidence="6">
    <location>
        <begin position="53"/>
        <end position="83"/>
    </location>
</feature>
<evidence type="ECO:0000256" key="3">
    <source>
        <dbReference type="ARBA" id="ARBA00022692"/>
    </source>
</evidence>
<comment type="subcellular location">
    <subcellularLocation>
        <location evidence="1">Cell membrane</location>
        <topology evidence="1">Multi-pass membrane protein</topology>
    </subcellularLocation>
</comment>
<protein>
    <submittedName>
        <fullName evidence="8">EAL domain-containing protein</fullName>
    </submittedName>
</protein>
<evidence type="ECO:0000256" key="2">
    <source>
        <dbReference type="ARBA" id="ARBA00022475"/>
    </source>
</evidence>
<dbReference type="InterPro" id="IPR001633">
    <property type="entry name" value="EAL_dom"/>
</dbReference>
<dbReference type="EMBL" id="BAABDG010000007">
    <property type="protein sequence ID" value="GAA3905268.1"/>
    <property type="molecule type" value="Genomic_DNA"/>
</dbReference>
<comment type="caution">
    <text evidence="8">The sequence shown here is derived from an EMBL/GenBank/DDBJ whole genome shotgun (WGS) entry which is preliminary data.</text>
</comment>
<feature type="transmembrane region" description="Helical" evidence="6">
    <location>
        <begin position="272"/>
        <end position="293"/>
    </location>
</feature>
<dbReference type="InterPro" id="IPR050706">
    <property type="entry name" value="Cyclic-di-GMP_PDE-like"/>
</dbReference>
<dbReference type="InterPro" id="IPR007895">
    <property type="entry name" value="MASE1"/>
</dbReference>
<dbReference type="SUPFAM" id="SSF141868">
    <property type="entry name" value="EAL domain-like"/>
    <property type="match status" value="1"/>
</dbReference>
<keyword evidence="9" id="KW-1185">Reference proteome</keyword>
<evidence type="ECO:0000256" key="6">
    <source>
        <dbReference type="SAM" id="Phobius"/>
    </source>
</evidence>
<dbReference type="Gene3D" id="3.20.20.450">
    <property type="entry name" value="EAL domain"/>
    <property type="match status" value="1"/>
</dbReference>
<dbReference type="Pfam" id="PF05231">
    <property type="entry name" value="MASE1"/>
    <property type="match status" value="1"/>
</dbReference>
<keyword evidence="5 6" id="KW-0472">Membrane</keyword>
<evidence type="ECO:0000256" key="4">
    <source>
        <dbReference type="ARBA" id="ARBA00022989"/>
    </source>
</evidence>
<reference evidence="9" key="1">
    <citation type="journal article" date="2019" name="Int. J. Syst. Evol. Microbiol.">
        <title>The Global Catalogue of Microorganisms (GCM) 10K type strain sequencing project: providing services to taxonomists for standard genome sequencing and annotation.</title>
        <authorList>
            <consortium name="The Broad Institute Genomics Platform"/>
            <consortium name="The Broad Institute Genome Sequencing Center for Infectious Disease"/>
            <person name="Wu L."/>
            <person name="Ma J."/>
        </authorList>
    </citation>
    <scope>NUCLEOTIDE SEQUENCE [LARGE SCALE GENOMIC DNA]</scope>
    <source>
        <strain evidence="9">JCM 17201</strain>
    </source>
</reference>
<dbReference type="CDD" id="cd01948">
    <property type="entry name" value="EAL"/>
    <property type="match status" value="1"/>
</dbReference>
<feature type="transmembrane region" description="Helical" evidence="6">
    <location>
        <begin position="23"/>
        <end position="41"/>
    </location>
</feature>
<name>A0ABP7LPT6_9GAMM</name>
<keyword evidence="3 6" id="KW-0812">Transmembrane</keyword>
<feature type="transmembrane region" description="Helical" evidence="6">
    <location>
        <begin position="225"/>
        <end position="241"/>
    </location>
</feature>
<feature type="transmembrane region" description="Helical" evidence="6">
    <location>
        <begin position="178"/>
        <end position="196"/>
    </location>
</feature>
<dbReference type="PANTHER" id="PTHR33121:SF64">
    <property type="entry name" value="CYCLIC DI-GMP PHOSPHODIESTERASE PDEF"/>
    <property type="match status" value="1"/>
</dbReference>
<gene>
    <name evidence="8" type="ORF">GCM10022405_33060</name>
</gene>
<keyword evidence="2" id="KW-1003">Cell membrane</keyword>
<dbReference type="InterPro" id="IPR035919">
    <property type="entry name" value="EAL_sf"/>
</dbReference>
<sequence length="753" mass="85438">MTLQWKLYCMDILQQWNKLRYRWWGQPIISSLLIIPLAGLLSPRLMLPEAKIYLIYLPLAVCVSLLMVYDWLALPGIALALFIRYASRLGLEMGLLVLLIYLFSLGICWLGYRSQTHRHWCAPIDDLRLAKTRLIWLALLPPLFFIPSLQLAIGMGFLPDELGMIGGNANYLRALINFQALLLGGLSAMPLFYFLLRIVSKPRFAKVLWCRLGHEVAPGAKRSELQLWLLVLAGLVFILIYRGGDSANLFLSDYSLTLLLPVMLYGSLRFGFRLNCIIWSSTLLVLFFNHAAFVPQNNLLHNLAFISSMMVAFTLSIFLTSVINTRQRMVYQKAQDASRKDPVIGLPNLRALKRDLAKAPRSTLCFLRVAELDILSRNYGMLLRIRFKQQLAKALLSVLESGEGVYHLPGYDLVLRLNGYDAEHKVAAVSDLLEKYRLVWNGLPIHPPIGISYCGICADVAHLHVLLGELSSLAEISLTSGRPECSHRAQRQVQDTLKRKVALLHWIQDALDNDRFVLMAQPIDGVRGDRYYEVLLRMRDDEGALVPPNEFLPVVHEFGLIYRLDLWVLQHTLMFMQQHREQLPSIRFSVNLSPLSLCRPLLLQEVSKLLHQYQIEPYQLVLEVTESHLMQDQQCAAAALHELRQLGCHIALDDFGTGYASYDRLNDLQVDTLKIDGSFIRDMLTNPVNYQIIASICKVAMMKRLTIVAEYVETAEQYEALKALGVDYMQGFLLGKPAPLETLLPAAALPSQD</sequence>